<dbReference type="EMBL" id="BPLQ01008329">
    <property type="protein sequence ID" value="GIY36609.1"/>
    <property type="molecule type" value="Genomic_DNA"/>
</dbReference>
<keyword evidence="2" id="KW-1185">Reference proteome</keyword>
<protein>
    <submittedName>
        <fullName evidence="1">Uncharacterized protein</fullName>
    </submittedName>
</protein>
<name>A0AAV4SUD6_9ARAC</name>
<accession>A0AAV4SUD6</accession>
<sequence>MELFSQFVTNIFTVKEAYPKAPYYLLLNTQICCSHIQRDRKQEQALIPVLSDLESVPIQLPTTFISFKLASVTNAVPPGADLISLSGSAWSRISLPLNYLHISEINPQERTVSTTRLYETGQDIGLPQQVLRRAFPTKGSRGI</sequence>
<evidence type="ECO:0000313" key="1">
    <source>
        <dbReference type="EMBL" id="GIY36609.1"/>
    </source>
</evidence>
<dbReference type="AlphaFoldDB" id="A0AAV4SUD6"/>
<gene>
    <name evidence="1" type="ORF">CDAR_111191</name>
</gene>
<reference evidence="1 2" key="1">
    <citation type="submission" date="2021-06" db="EMBL/GenBank/DDBJ databases">
        <title>Caerostris darwini draft genome.</title>
        <authorList>
            <person name="Kono N."/>
            <person name="Arakawa K."/>
        </authorList>
    </citation>
    <scope>NUCLEOTIDE SEQUENCE [LARGE SCALE GENOMIC DNA]</scope>
</reference>
<organism evidence="1 2">
    <name type="scientific">Caerostris darwini</name>
    <dbReference type="NCBI Taxonomy" id="1538125"/>
    <lineage>
        <taxon>Eukaryota</taxon>
        <taxon>Metazoa</taxon>
        <taxon>Ecdysozoa</taxon>
        <taxon>Arthropoda</taxon>
        <taxon>Chelicerata</taxon>
        <taxon>Arachnida</taxon>
        <taxon>Araneae</taxon>
        <taxon>Araneomorphae</taxon>
        <taxon>Entelegynae</taxon>
        <taxon>Araneoidea</taxon>
        <taxon>Araneidae</taxon>
        <taxon>Caerostris</taxon>
    </lineage>
</organism>
<evidence type="ECO:0000313" key="2">
    <source>
        <dbReference type="Proteomes" id="UP001054837"/>
    </source>
</evidence>
<comment type="caution">
    <text evidence="1">The sequence shown here is derived from an EMBL/GenBank/DDBJ whole genome shotgun (WGS) entry which is preliminary data.</text>
</comment>
<dbReference type="Proteomes" id="UP001054837">
    <property type="component" value="Unassembled WGS sequence"/>
</dbReference>
<proteinExistence type="predicted"/>